<feature type="compositionally biased region" description="Basic and acidic residues" evidence="1">
    <location>
        <begin position="390"/>
        <end position="421"/>
    </location>
</feature>
<name>A0AA36HSS2_9DINO</name>
<dbReference type="SMART" id="SM00228">
    <property type="entry name" value="PDZ"/>
    <property type="match status" value="1"/>
</dbReference>
<feature type="region of interest" description="Disordered" evidence="1">
    <location>
        <begin position="338"/>
        <end position="423"/>
    </location>
</feature>
<feature type="region of interest" description="Disordered" evidence="1">
    <location>
        <begin position="254"/>
        <end position="279"/>
    </location>
</feature>
<gene>
    <name evidence="3" type="ORF">EVOR1521_LOCUS4119</name>
</gene>
<dbReference type="SUPFAM" id="SSF50156">
    <property type="entry name" value="PDZ domain-like"/>
    <property type="match status" value="1"/>
</dbReference>
<dbReference type="InterPro" id="IPR001478">
    <property type="entry name" value="PDZ"/>
</dbReference>
<feature type="region of interest" description="Disordered" evidence="1">
    <location>
        <begin position="846"/>
        <end position="888"/>
    </location>
</feature>
<keyword evidence="4" id="KW-1185">Reference proteome</keyword>
<feature type="compositionally biased region" description="Basic and acidic residues" evidence="1">
    <location>
        <begin position="1012"/>
        <end position="1021"/>
    </location>
</feature>
<dbReference type="EMBL" id="CAUJNA010000264">
    <property type="protein sequence ID" value="CAJ1374607.1"/>
    <property type="molecule type" value="Genomic_DNA"/>
</dbReference>
<dbReference type="PROSITE" id="PS50106">
    <property type="entry name" value="PDZ"/>
    <property type="match status" value="1"/>
</dbReference>
<evidence type="ECO:0000256" key="1">
    <source>
        <dbReference type="SAM" id="MobiDB-lite"/>
    </source>
</evidence>
<feature type="region of interest" description="Disordered" evidence="1">
    <location>
        <begin position="1272"/>
        <end position="1311"/>
    </location>
</feature>
<feature type="compositionally biased region" description="Polar residues" evidence="1">
    <location>
        <begin position="1283"/>
        <end position="1292"/>
    </location>
</feature>
<proteinExistence type="predicted"/>
<feature type="compositionally biased region" description="Basic and acidic residues" evidence="1">
    <location>
        <begin position="856"/>
        <end position="865"/>
    </location>
</feature>
<protein>
    <recommendedName>
        <fullName evidence="2">PDZ domain-containing protein</fullName>
    </recommendedName>
</protein>
<evidence type="ECO:0000313" key="4">
    <source>
        <dbReference type="Proteomes" id="UP001178507"/>
    </source>
</evidence>
<dbReference type="Proteomes" id="UP001178507">
    <property type="component" value="Unassembled WGS sequence"/>
</dbReference>
<evidence type="ECO:0000259" key="2">
    <source>
        <dbReference type="PROSITE" id="PS50106"/>
    </source>
</evidence>
<dbReference type="Gene3D" id="2.30.42.10">
    <property type="match status" value="1"/>
</dbReference>
<organism evidence="3 4">
    <name type="scientific">Effrenium voratum</name>
    <dbReference type="NCBI Taxonomy" id="2562239"/>
    <lineage>
        <taxon>Eukaryota</taxon>
        <taxon>Sar</taxon>
        <taxon>Alveolata</taxon>
        <taxon>Dinophyceae</taxon>
        <taxon>Suessiales</taxon>
        <taxon>Symbiodiniaceae</taxon>
        <taxon>Effrenium</taxon>
    </lineage>
</organism>
<feature type="compositionally biased region" description="Basic and acidic residues" evidence="1">
    <location>
        <begin position="701"/>
        <end position="710"/>
    </location>
</feature>
<reference evidence="3" key="1">
    <citation type="submission" date="2023-08" db="EMBL/GenBank/DDBJ databases">
        <authorList>
            <person name="Chen Y."/>
            <person name="Shah S."/>
            <person name="Dougan E. K."/>
            <person name="Thang M."/>
            <person name="Chan C."/>
        </authorList>
    </citation>
    <scope>NUCLEOTIDE SEQUENCE</scope>
</reference>
<feature type="region of interest" description="Disordered" evidence="1">
    <location>
        <begin position="963"/>
        <end position="1029"/>
    </location>
</feature>
<feature type="domain" description="PDZ" evidence="2">
    <location>
        <begin position="1346"/>
        <end position="1415"/>
    </location>
</feature>
<sequence length="1429" mass="150978">MVARSGSSARASSLGNVGREYVPKQPRLSLFIPCERGLLNPPRTSEAMDNILQVMEVAWRQVNAARGSTVKLANPEHNLLVSFESARDFMLGMLSEPDPGRKHLDEVFGGDFSRIARVRAILDAAKLSTRNMGDDRVSSCMNAVKSVEGVLKKDFGASSRLKEAQSKELKRMQQKQSRFEAKHLRGEFSPLSKSPGRNSMFNFGVSAGGRPRPRSASDVGPGESDALQETWKALRESWETGSLFRSWSLDLSGDGGHAPALDEDSQDEALEAKDSQDEALEDVPILGFPTMESTCEALPEGEEGSAAKPINEASGTVEPILVEAVQVAAEELLKEQVETQDMATEPGKTVETSPATPAVTKEPSLAADAEDTRDALVSGQCESGSAADAEAERQAEGQEHPWQRDLRSERPVADSNNHEPVDADALAPMAQLASPEALLVSGAMDVASRVEADAALEVTAVDCASIEASGTVEPILVEAVQVAAEELLKEQVETQDSAIEPVTSVETLPATQAVTKEPSLAADDEDTRDALVSGQCESVSAADAEAERQAEGQEHPWQGELRSERPIADSSNNHEPVDADALAPLAQLASPEALLVSGAMDVASRVEADAALEVNAVDCASIEASGTVEPILVEAVQVAAEELLKEQVETQDSAIEPVTSVETLPATQAVTKEPSLAADDEDTRDALVSGQCESVSAADAEAERQAEGQEHPWQGELRSERPVADSSNNHEPVDADVLAPLAQLASPEALLVSGAMDVASRVEADAALEVNAVDCASIEASGTVEPILVEAVQVAAEELLKEQVETQDSAIEPVTSVETFPATQAVTKEPSLAADDEDTRDALVSGQCESVSADAEAERQAEGQEHPWQGELRSERPVADSSNNHEPVDADALAPMAQLASPEALLVSGAMDVASRVETDAALEVNAVDCASVEASGTVEPILVEIVPGPAEELLKEQVETQDSAIEPGKTVETLPATQAVTKEPSLAADDEDTRDALVSGQCESVSAADAEADRQAEGQEHPWQGELRSERPVADISNNHEPVDADALAPLAQLASPEALLVSGAMDVASRVEADAALEVYAVDCASVEASGTVEPILVETVPGPAEELLKEQVETQDSAIEPVTSVETLPATQAVTKEPSLAADDEDTRDALVSGQCESVSAADAEAERQAEGQEHPWQGELRSERPVADISNNHGPVDADALAPMAQLASPEALLVSGAMDVASRVEADAALEVYAVDCASVEASGTVEPILVETVPGPAEELLKEQVETQDSAIEPVTSVETATSPAQTKGIESDSDSDDVPMPENWGMVRQKRGSVIRPVPLPEHLLEPARLAGYGHGTDVVEFQVGQQEEKIGIAFKILPPAGHLVVEKITPGTPAEALRLPKGSRLLCVNGQHTGSIEAEDFFQLMQQRPLQLLFLRPELGH</sequence>
<feature type="compositionally biased region" description="Basic and acidic residues" evidence="1">
    <location>
        <begin position="545"/>
        <end position="554"/>
    </location>
</feature>
<dbReference type="InterPro" id="IPR036034">
    <property type="entry name" value="PDZ_sf"/>
</dbReference>
<feature type="region of interest" description="Disordered" evidence="1">
    <location>
        <begin position="665"/>
        <end position="732"/>
    </location>
</feature>
<comment type="caution">
    <text evidence="3">The sequence shown here is derived from an EMBL/GenBank/DDBJ whole genome shotgun (WGS) entry which is preliminary data.</text>
</comment>
<feature type="region of interest" description="Disordered" evidence="1">
    <location>
        <begin position="509"/>
        <end position="561"/>
    </location>
</feature>
<feature type="compositionally biased region" description="Basic and acidic residues" evidence="1">
    <location>
        <begin position="1168"/>
        <end position="1177"/>
    </location>
</feature>
<evidence type="ECO:0000313" key="3">
    <source>
        <dbReference type="EMBL" id="CAJ1374607.1"/>
    </source>
</evidence>
<accession>A0AA36HSS2</accession>
<feature type="region of interest" description="Disordered" evidence="1">
    <location>
        <begin position="1156"/>
        <end position="1184"/>
    </location>
</feature>
<feature type="region of interest" description="Disordered" evidence="1">
    <location>
        <begin position="204"/>
        <end position="226"/>
    </location>
</feature>